<organism evidence="2 3">
    <name type="scientific">Hypsibius exemplaris</name>
    <name type="common">Freshwater tardigrade</name>
    <dbReference type="NCBI Taxonomy" id="2072580"/>
    <lineage>
        <taxon>Eukaryota</taxon>
        <taxon>Metazoa</taxon>
        <taxon>Ecdysozoa</taxon>
        <taxon>Tardigrada</taxon>
        <taxon>Eutardigrada</taxon>
        <taxon>Parachela</taxon>
        <taxon>Hypsibioidea</taxon>
        <taxon>Hypsibiidae</taxon>
        <taxon>Hypsibius</taxon>
    </lineage>
</organism>
<dbReference type="Proteomes" id="UP000192578">
    <property type="component" value="Unassembled WGS sequence"/>
</dbReference>
<proteinExistence type="predicted"/>
<evidence type="ECO:0000256" key="1">
    <source>
        <dbReference type="SAM" id="MobiDB-lite"/>
    </source>
</evidence>
<evidence type="ECO:0000313" key="3">
    <source>
        <dbReference type="Proteomes" id="UP000192578"/>
    </source>
</evidence>
<keyword evidence="3" id="KW-1185">Reference proteome</keyword>
<dbReference type="AlphaFoldDB" id="A0A1W0WHX0"/>
<dbReference type="EMBL" id="MTYJ01000098">
    <property type="protein sequence ID" value="OQV14801.1"/>
    <property type="molecule type" value="Genomic_DNA"/>
</dbReference>
<sequence length="92" mass="10440">MDGECWRLRWTVEFSEHFMSNETVVRLYVTGPFAGVDGNGKAQQGVAQHAQQDETDDDFFVVSQFVGQKPARGFPNFRRPESRRNDPAFGEG</sequence>
<reference evidence="3" key="1">
    <citation type="submission" date="2017-01" db="EMBL/GenBank/DDBJ databases">
        <title>Comparative genomics of anhydrobiosis in the tardigrade Hypsibius dujardini.</title>
        <authorList>
            <person name="Yoshida Y."/>
            <person name="Koutsovoulos G."/>
            <person name="Laetsch D."/>
            <person name="Stevens L."/>
            <person name="Kumar S."/>
            <person name="Horikawa D."/>
            <person name="Ishino K."/>
            <person name="Komine S."/>
            <person name="Tomita M."/>
            <person name="Blaxter M."/>
            <person name="Arakawa K."/>
        </authorList>
    </citation>
    <scope>NUCLEOTIDE SEQUENCE [LARGE SCALE GENOMIC DNA]</scope>
    <source>
        <strain evidence="3">Z151</strain>
    </source>
</reference>
<accession>A0A1W0WHX0</accession>
<feature type="region of interest" description="Disordered" evidence="1">
    <location>
        <begin position="71"/>
        <end position="92"/>
    </location>
</feature>
<protein>
    <submittedName>
        <fullName evidence="2">Uncharacterized protein</fullName>
    </submittedName>
</protein>
<name>A0A1W0WHX0_HYPEX</name>
<comment type="caution">
    <text evidence="2">The sequence shown here is derived from an EMBL/GenBank/DDBJ whole genome shotgun (WGS) entry which is preliminary data.</text>
</comment>
<evidence type="ECO:0000313" key="2">
    <source>
        <dbReference type="EMBL" id="OQV14801.1"/>
    </source>
</evidence>
<gene>
    <name evidence="2" type="ORF">BV898_10953</name>
</gene>